<dbReference type="AlphaFoldDB" id="A0AAD4QYH7"/>
<accession>A0AAD4QYH7</accession>
<organism evidence="1 2">
    <name type="scientific">Ditylenchus destructor</name>
    <dbReference type="NCBI Taxonomy" id="166010"/>
    <lineage>
        <taxon>Eukaryota</taxon>
        <taxon>Metazoa</taxon>
        <taxon>Ecdysozoa</taxon>
        <taxon>Nematoda</taxon>
        <taxon>Chromadorea</taxon>
        <taxon>Rhabditida</taxon>
        <taxon>Tylenchina</taxon>
        <taxon>Tylenchomorpha</taxon>
        <taxon>Sphaerularioidea</taxon>
        <taxon>Anguinidae</taxon>
        <taxon>Anguininae</taxon>
        <taxon>Ditylenchus</taxon>
    </lineage>
</organism>
<dbReference type="Proteomes" id="UP001201812">
    <property type="component" value="Unassembled WGS sequence"/>
</dbReference>
<name>A0AAD4QYH7_9BILA</name>
<proteinExistence type="predicted"/>
<dbReference type="EMBL" id="JAKKPZ010000074">
    <property type="protein sequence ID" value="KAI1703965.1"/>
    <property type="molecule type" value="Genomic_DNA"/>
</dbReference>
<reference evidence="1" key="1">
    <citation type="submission" date="2022-01" db="EMBL/GenBank/DDBJ databases">
        <title>Genome Sequence Resource for Two Populations of Ditylenchus destructor, the Migratory Endoparasitic Phytonematode.</title>
        <authorList>
            <person name="Zhang H."/>
            <person name="Lin R."/>
            <person name="Xie B."/>
        </authorList>
    </citation>
    <scope>NUCLEOTIDE SEQUENCE</scope>
    <source>
        <strain evidence="1">BazhouSP</strain>
    </source>
</reference>
<sequence length="80" mass="9098">MRKDIDVSVQVHAFVCCILHNGDILSHQDTAAVLDGTHQRAARVESDKLKLNFYNPSTIIYLIYVTEIKILNSRKNISEN</sequence>
<gene>
    <name evidence="1" type="ORF">DdX_14584</name>
</gene>
<evidence type="ECO:0000313" key="1">
    <source>
        <dbReference type="EMBL" id="KAI1703965.1"/>
    </source>
</evidence>
<protein>
    <submittedName>
        <fullName evidence="1">Uncharacterized protein</fullName>
    </submittedName>
</protein>
<keyword evidence="2" id="KW-1185">Reference proteome</keyword>
<evidence type="ECO:0000313" key="2">
    <source>
        <dbReference type="Proteomes" id="UP001201812"/>
    </source>
</evidence>
<comment type="caution">
    <text evidence="1">The sequence shown here is derived from an EMBL/GenBank/DDBJ whole genome shotgun (WGS) entry which is preliminary data.</text>
</comment>